<name>A0A941EGP2_9ACTN</name>
<dbReference type="Gene3D" id="2.60.40.10">
    <property type="entry name" value="Immunoglobulins"/>
    <property type="match status" value="1"/>
</dbReference>
<dbReference type="InterPro" id="IPR011050">
    <property type="entry name" value="Pectin_lyase_fold/virulence"/>
</dbReference>
<dbReference type="InterPro" id="IPR022409">
    <property type="entry name" value="PKD/Chitinase_dom"/>
</dbReference>
<dbReference type="RefSeq" id="WP_212526819.1">
    <property type="nucleotide sequence ID" value="NZ_JAGSOG010000009.1"/>
</dbReference>
<dbReference type="EMBL" id="JAGSOG010000009">
    <property type="protein sequence ID" value="MBR7832280.1"/>
    <property type="molecule type" value="Genomic_DNA"/>
</dbReference>
<feature type="chain" id="PRO_5038385408" evidence="2">
    <location>
        <begin position="28"/>
        <end position="913"/>
    </location>
</feature>
<feature type="domain" description="PKD" evidence="3">
    <location>
        <begin position="478"/>
        <end position="526"/>
    </location>
</feature>
<dbReference type="SUPFAM" id="SSF49299">
    <property type="entry name" value="PKD domain"/>
    <property type="match status" value="1"/>
</dbReference>
<feature type="signal peptide" evidence="2">
    <location>
        <begin position="1"/>
        <end position="27"/>
    </location>
</feature>
<dbReference type="InterPro" id="IPR000601">
    <property type="entry name" value="PKD_dom"/>
</dbReference>
<proteinExistence type="predicted"/>
<accession>A0A941EGP2</accession>
<evidence type="ECO:0000256" key="2">
    <source>
        <dbReference type="SAM" id="SignalP"/>
    </source>
</evidence>
<evidence type="ECO:0000313" key="4">
    <source>
        <dbReference type="EMBL" id="MBR7832280.1"/>
    </source>
</evidence>
<keyword evidence="5" id="KW-1185">Reference proteome</keyword>
<reference evidence="4" key="1">
    <citation type="submission" date="2021-04" db="EMBL/GenBank/DDBJ databases">
        <title>Genome based classification of Actinospica acidithermotolerans sp. nov., an actinobacterium isolated from an Indonesian hot spring.</title>
        <authorList>
            <person name="Kusuma A.B."/>
            <person name="Putra K.E."/>
            <person name="Nafisah S."/>
            <person name="Loh J."/>
            <person name="Nouioui I."/>
            <person name="Goodfellow M."/>
        </authorList>
    </citation>
    <scope>NUCLEOTIDE SEQUENCE</scope>
    <source>
        <strain evidence="4">CSCA 57</strain>
    </source>
</reference>
<dbReference type="InterPro" id="IPR013783">
    <property type="entry name" value="Ig-like_fold"/>
</dbReference>
<evidence type="ECO:0000313" key="5">
    <source>
        <dbReference type="Proteomes" id="UP000675781"/>
    </source>
</evidence>
<feature type="region of interest" description="Disordered" evidence="1">
    <location>
        <begin position="43"/>
        <end position="80"/>
    </location>
</feature>
<evidence type="ECO:0000259" key="3">
    <source>
        <dbReference type="PROSITE" id="PS50093"/>
    </source>
</evidence>
<feature type="compositionally biased region" description="Polar residues" evidence="1">
    <location>
        <begin position="54"/>
        <end position="80"/>
    </location>
</feature>
<evidence type="ECO:0000256" key="1">
    <source>
        <dbReference type="SAM" id="MobiDB-lite"/>
    </source>
</evidence>
<dbReference type="AlphaFoldDB" id="A0A941EGP2"/>
<organism evidence="4 5">
    <name type="scientific">Actinospica durhamensis</name>
    <dbReference type="NCBI Taxonomy" id="1508375"/>
    <lineage>
        <taxon>Bacteria</taxon>
        <taxon>Bacillati</taxon>
        <taxon>Actinomycetota</taxon>
        <taxon>Actinomycetes</taxon>
        <taxon>Catenulisporales</taxon>
        <taxon>Actinospicaceae</taxon>
        <taxon>Actinospica</taxon>
    </lineage>
</organism>
<dbReference type="GO" id="GO:0005975">
    <property type="term" value="P:carbohydrate metabolic process"/>
    <property type="evidence" value="ECO:0007669"/>
    <property type="project" value="UniProtKB-ARBA"/>
</dbReference>
<sequence length="913" mass="92315">MSNTRRSAAAGLALAISGTFIAVPAQADAAATSAHVVAKTATTSARATPAEGAVQSNYKSFSSTAKTPGQTRTATGGRSIKANASSSSTIYVVADPDHCTSELGTGTAADPYCLLQSAINHAVSGDTIEVSQQDDERTAYDEVLSITGKSNITIVGVGDGVGDYGDMAYGSALSITNSSNITIRNMIFETYEGSTLALTGGDKNITLDGDYVLEDYGTAPTFEVTGANSGIDITHTSISGGSSGSYGLQLAAGSSNVVLASDIISAYLGVSTAGDTNVDIVGNTIQANCFDVSVTGTSTGSSVENNVFEPALSSAANCTGQATAVEPDVIVDATAAAGVTSGYNDFTFAAGSTAAYSWAGTPYATLADFQAAVTQGAHDAVDPTADAKVFLAPANVNGSGTALTMDAQPVSTSLSIGTANTSAPGALATDYYGQGSYTDRGAIKYVAPALVAALEVYQTGARTVEAYAEGSVARNAYATYTYSWGDGTTTASTTDAIVTHVYAHPGTFSVSVTVTDVFGDTSTATVSAPTGGSDYVPVTPTRVLDTRKGLGTGGNVAAIGPGKTLALTIGGVGSIPKAATAVAVNITATDATAGGHINAYPAGSTASIASNLDFTKGKNVANMAVVTLSTTGVVDFLNGSAGTVDLIVDVSGYFVTAQADGYKQMVPSRILDTNTSTGGHKGALTPSAPIKLKVAGVGGVPADAKAVEVNLTVAGPTKSSLVVAYPDGGSEPTVSNVNFSSGQTIANAAIVPIGSDGYIDIRTPVGSNRMVVDVDGYFSANLTEAPSAYEPSYPFRDLDTREGGGPLPGYYYEWLPLGLDWWGNLYPSPVTGIVTNVTVTQVLANGVLTAFPDNTINGYLDVPNASSLNFTKGSTVANLVFSTPGGDGKADYLNNSPNSLQLIVDVFGYFQSS</sequence>
<dbReference type="InterPro" id="IPR035986">
    <property type="entry name" value="PKD_dom_sf"/>
</dbReference>
<keyword evidence="2" id="KW-0732">Signal</keyword>
<dbReference type="PROSITE" id="PS50093">
    <property type="entry name" value="PKD"/>
    <property type="match status" value="1"/>
</dbReference>
<dbReference type="SUPFAM" id="SSF51126">
    <property type="entry name" value="Pectin lyase-like"/>
    <property type="match status" value="1"/>
</dbReference>
<dbReference type="Proteomes" id="UP000675781">
    <property type="component" value="Unassembled WGS sequence"/>
</dbReference>
<dbReference type="Pfam" id="PF18911">
    <property type="entry name" value="PKD_4"/>
    <property type="match status" value="1"/>
</dbReference>
<gene>
    <name evidence="4" type="ORF">KDL01_03360</name>
</gene>
<comment type="caution">
    <text evidence="4">The sequence shown here is derived from an EMBL/GenBank/DDBJ whole genome shotgun (WGS) entry which is preliminary data.</text>
</comment>
<dbReference type="SMART" id="SM00089">
    <property type="entry name" value="PKD"/>
    <property type="match status" value="1"/>
</dbReference>
<dbReference type="CDD" id="cd00146">
    <property type="entry name" value="PKD"/>
    <property type="match status" value="1"/>
</dbReference>
<protein>
    <submittedName>
        <fullName evidence="4">PKD domain-containing protein</fullName>
    </submittedName>
</protein>